<dbReference type="EMBL" id="VSWC01000170">
    <property type="protein sequence ID" value="KAA1071305.1"/>
    <property type="molecule type" value="Genomic_DNA"/>
</dbReference>
<evidence type="ECO:0000256" key="1">
    <source>
        <dbReference type="SAM" id="MobiDB-lite"/>
    </source>
</evidence>
<dbReference type="AlphaFoldDB" id="A0A5B0M3D4"/>
<reference evidence="3 4" key="1">
    <citation type="submission" date="2019-05" db="EMBL/GenBank/DDBJ databases">
        <title>Emergence of the Ug99 lineage of the wheat stem rust pathogen through somatic hybridization.</title>
        <authorList>
            <person name="Li F."/>
            <person name="Upadhyaya N.M."/>
            <person name="Sperschneider J."/>
            <person name="Matny O."/>
            <person name="Nguyen-Phuc H."/>
            <person name="Mago R."/>
            <person name="Raley C."/>
            <person name="Miller M.E."/>
            <person name="Silverstein K.A.T."/>
            <person name="Henningsen E."/>
            <person name="Hirsch C.D."/>
            <person name="Visser B."/>
            <person name="Pretorius Z.A."/>
            <person name="Steffenson B.J."/>
            <person name="Schwessinger B."/>
            <person name="Dodds P.N."/>
            <person name="Figueroa M."/>
        </authorList>
    </citation>
    <scope>NUCLEOTIDE SEQUENCE [LARGE SCALE GENOMIC DNA]</scope>
    <source>
        <strain evidence="3">21-0</strain>
    </source>
</reference>
<dbReference type="OrthoDB" id="2498213at2759"/>
<comment type="caution">
    <text evidence="3">The sequence shown here is derived from an EMBL/GenBank/DDBJ whole genome shotgun (WGS) entry which is preliminary data.</text>
</comment>
<feature type="region of interest" description="Disordered" evidence="1">
    <location>
        <begin position="1"/>
        <end position="72"/>
    </location>
</feature>
<feature type="domain" description="CxC1-like cysteine cluster associated with KDZ transposases" evidence="2">
    <location>
        <begin position="160"/>
        <end position="265"/>
    </location>
</feature>
<evidence type="ECO:0000313" key="3">
    <source>
        <dbReference type="EMBL" id="KAA1071305.1"/>
    </source>
</evidence>
<sequence length="1001" mass="115662">MARKAQATPFKHESAKEKKKRERLSDRHCKSRLLINALRRGNYQPPSIEHEAQSSQSAWTNEDSHLDDNQGADEEWQDVTDDRQYNPPGIQQAWGSIPWDVPAPTQNPVPSRYPIFDPEISRNIREHDRNAIHNTRAENWKKIMPKLFSAYLWLKDKTANWTAPCSFDEFTSRFCKCQQSSPRVHQFIDLVDLVGQQRVKINFCFCMPRSVQLLSIGFLPSSPAKPTAGFSMRLLAYHNYAWHNSNVRLKPFMETQRIFSEERSEVLWNHRKTAGRDLRQCFSSSMLVYRDLLDQTIDLVQKTLTLTEKDKLASGTCPACFGPSSKTGLHQLPSVDDRLIVSLDGNFQQRHHKLAGRSTVPLVTPDIFIQPSDLDEVKEYIATQERTHKIPKKADKCADSHKAGNDSRNETTWKACDDTGVMGSCCRHDSVVFLANIHGTGENRALPLAILKRILAIVGPERPVGVLYDLGCSLDKFVNLRNIFAEDRHRIKFGTSVFHSYAHEWSCQIKYNPRYQKGWGLSDGESLERLWSSLSAQISPLRYASRNNRLGALSHRCNYRNQQSIRNLAGWLQSKFDQALVRRDAEKDVITHLLQMRNPHGNSNQNYTIDFFRAQWDDQVRVGLTQEDFDEAGNQKLAEFYENEEVLQSLSDRILYGRWPANLGEVNRMFETIEKKDREQRQLAASLGNDYHQLREARTSETGMLLLLWKAKSELYAHAVEARAERQPLLQAESGNTTGTRLKEKILAGIKRRKVPVENAIKNFNERRREYLSKYAPERLSLPENRDLSSDDFLTIDLDDPLWNDGHFYHARAPWALDPYVRNGIKSVLFLDRVEEEIELLTQELDRSITWAHGYRTKVQATIGKIEVEMLEPTDPNNEFAHILPNFPMKSKLRLLHSELKQHLHNHEKLMVSWMPDVDTLWKKTRSEHTKATHPWFDVIHSIKDRLTRDDMGGIDDALENLTFQDVEQRAERTEEEERLADIQGDQDGEEEIERPNEAAE</sequence>
<name>A0A5B0M3D4_PUCGR</name>
<dbReference type="PANTHER" id="PTHR33096">
    <property type="entry name" value="CXC2 DOMAIN-CONTAINING PROTEIN"/>
    <property type="match status" value="1"/>
</dbReference>
<feature type="region of interest" description="Disordered" evidence="1">
    <location>
        <begin position="966"/>
        <end position="1001"/>
    </location>
</feature>
<protein>
    <recommendedName>
        <fullName evidence="2">CxC1-like cysteine cluster associated with KDZ transposases domain-containing protein</fullName>
    </recommendedName>
</protein>
<dbReference type="PANTHER" id="PTHR33096:SF1">
    <property type="entry name" value="CXC1-LIKE CYSTEINE CLUSTER ASSOCIATED WITH KDZ TRANSPOSASES DOMAIN-CONTAINING PROTEIN"/>
    <property type="match status" value="1"/>
</dbReference>
<dbReference type="InterPro" id="IPR041320">
    <property type="entry name" value="CxC1"/>
</dbReference>
<evidence type="ECO:0000313" key="4">
    <source>
        <dbReference type="Proteomes" id="UP000324748"/>
    </source>
</evidence>
<organism evidence="3 4">
    <name type="scientific">Puccinia graminis f. sp. tritici</name>
    <dbReference type="NCBI Taxonomy" id="56615"/>
    <lineage>
        <taxon>Eukaryota</taxon>
        <taxon>Fungi</taxon>
        <taxon>Dikarya</taxon>
        <taxon>Basidiomycota</taxon>
        <taxon>Pucciniomycotina</taxon>
        <taxon>Pucciniomycetes</taxon>
        <taxon>Pucciniales</taxon>
        <taxon>Pucciniaceae</taxon>
        <taxon>Puccinia</taxon>
    </lineage>
</organism>
<dbReference type="Proteomes" id="UP000324748">
    <property type="component" value="Unassembled WGS sequence"/>
</dbReference>
<dbReference type="Pfam" id="PF18758">
    <property type="entry name" value="KDZ"/>
    <property type="match status" value="1"/>
</dbReference>
<accession>A0A5B0M3D4</accession>
<keyword evidence="4" id="KW-1185">Reference proteome</keyword>
<dbReference type="InterPro" id="IPR040521">
    <property type="entry name" value="KDZ"/>
</dbReference>
<evidence type="ECO:0000259" key="2">
    <source>
        <dbReference type="Pfam" id="PF18802"/>
    </source>
</evidence>
<dbReference type="Pfam" id="PF18802">
    <property type="entry name" value="CxC1"/>
    <property type="match status" value="1"/>
</dbReference>
<feature type="compositionally biased region" description="Acidic residues" evidence="1">
    <location>
        <begin position="974"/>
        <end position="993"/>
    </location>
</feature>
<proteinExistence type="predicted"/>
<gene>
    <name evidence="3" type="ORF">PGT21_002858</name>
</gene>